<dbReference type="AlphaFoldDB" id="A0A1W6AJL4"/>
<organism evidence="1 2">
    <name type="scientific">Bacillus mycoides</name>
    <dbReference type="NCBI Taxonomy" id="1405"/>
    <lineage>
        <taxon>Bacteria</taxon>
        <taxon>Bacillati</taxon>
        <taxon>Bacillota</taxon>
        <taxon>Bacilli</taxon>
        <taxon>Bacillales</taxon>
        <taxon>Bacillaceae</taxon>
        <taxon>Bacillus</taxon>
        <taxon>Bacillus cereus group</taxon>
    </lineage>
</organism>
<sequence length="223" mass="26654">MTNSLIDKNWIDDFIKTDTFSEALGMVWRNGYDKLGYFYFTHKSKDIVMRFSSFFGVKTRSRYRKEKGYTEWYCIFRSDHAFVLKINELGWNPIKEKSRPFPNGEFNKEIFVKTYILMRHDLGTIKEKKPKNKVYVRPRLRIHGSTDILEHLNEFMYEELGIKKKKLQTDGKIPKAKTLYFQSYKDIESILKYIGASETLETLYSFDLGFHDAQEFEETHLQK</sequence>
<evidence type="ECO:0000313" key="1">
    <source>
        <dbReference type="EMBL" id="ARJ26048.1"/>
    </source>
</evidence>
<protein>
    <recommendedName>
        <fullName evidence="3">DOD-type homing endonuclease domain-containing protein</fullName>
    </recommendedName>
</protein>
<dbReference type="EMBL" id="CP020750">
    <property type="protein sequence ID" value="ARJ26048.1"/>
    <property type="molecule type" value="Genomic_DNA"/>
</dbReference>
<dbReference type="Proteomes" id="UP000192932">
    <property type="component" value="Plasmid unnamed7"/>
</dbReference>
<name>A0A1W6AJL4_BACMY</name>
<dbReference type="RefSeq" id="WP_085313716.1">
    <property type="nucleotide sequence ID" value="NZ_CP020750.1"/>
</dbReference>
<evidence type="ECO:0000313" key="2">
    <source>
        <dbReference type="Proteomes" id="UP000192932"/>
    </source>
</evidence>
<geneLocation type="plasmid" evidence="1 2">
    <name>unnamed7</name>
</geneLocation>
<proteinExistence type="predicted"/>
<gene>
    <name evidence="1" type="ORF">B7492_34000</name>
</gene>
<evidence type="ECO:0008006" key="3">
    <source>
        <dbReference type="Google" id="ProtNLM"/>
    </source>
</evidence>
<accession>A0A1W6AJL4</accession>
<reference evidence="1 2" key="1">
    <citation type="submission" date="2017-04" db="EMBL/GenBank/DDBJ databases">
        <title>The Characteristic of a Fine Plant Growth-Promoting Rhizobacteria Bacillus mycoides Gnyt1 and its Whole Genome Sequencing Analysis.</title>
        <authorList>
            <person name="Li J.H."/>
            <person name="Yao T."/>
        </authorList>
    </citation>
    <scope>NUCLEOTIDE SEQUENCE [LARGE SCALE GENOMIC DNA]</scope>
    <source>
        <strain evidence="1 2">Gnyt1</strain>
        <plasmid evidence="2">Plasmid unnamed7</plasmid>
    </source>
</reference>
<keyword evidence="1" id="KW-0614">Plasmid</keyword>